<gene>
    <name evidence="1" type="ORF">C922_05412</name>
</gene>
<dbReference type="RefSeq" id="XP_008819205.1">
    <property type="nucleotide sequence ID" value="XM_008820983.1"/>
</dbReference>
<accession>W7AFY3</accession>
<name>W7AFY3_9APIC</name>
<proteinExistence type="predicted"/>
<sequence>MYESSTGGLSWDLKPRNSFVQALQNIKIVMITRNMESLQGILQKIRYIEQRVLTTGINIIIEFHKELNVAIQKTLSMRNKKFSTRVKSRAEYLLRLQRGKCGKSILYFNN</sequence>
<dbReference type="AlphaFoldDB" id="W7AFY3"/>
<dbReference type="EMBL" id="KI965528">
    <property type="protein sequence ID" value="EUD64201.1"/>
    <property type="molecule type" value="Genomic_DNA"/>
</dbReference>
<organism evidence="1 2">
    <name type="scientific">Plasmodium inui San Antonio 1</name>
    <dbReference type="NCBI Taxonomy" id="1237626"/>
    <lineage>
        <taxon>Eukaryota</taxon>
        <taxon>Sar</taxon>
        <taxon>Alveolata</taxon>
        <taxon>Apicomplexa</taxon>
        <taxon>Aconoidasida</taxon>
        <taxon>Haemosporida</taxon>
        <taxon>Plasmodiidae</taxon>
        <taxon>Plasmodium</taxon>
        <taxon>Plasmodium (Plasmodium)</taxon>
    </lineage>
</organism>
<evidence type="ECO:0000313" key="2">
    <source>
        <dbReference type="Proteomes" id="UP000030640"/>
    </source>
</evidence>
<dbReference type="GeneID" id="20040686"/>
<dbReference type="Proteomes" id="UP000030640">
    <property type="component" value="Unassembled WGS sequence"/>
</dbReference>
<evidence type="ECO:0000313" key="1">
    <source>
        <dbReference type="EMBL" id="EUD64201.1"/>
    </source>
</evidence>
<keyword evidence="2" id="KW-1185">Reference proteome</keyword>
<dbReference type="VEuPathDB" id="PlasmoDB:C922_05412"/>
<reference evidence="1 2" key="1">
    <citation type="submission" date="2013-02" db="EMBL/GenBank/DDBJ databases">
        <title>The Genome Sequence of Plasmodium inui San Antonio 1.</title>
        <authorList>
            <consortium name="The Broad Institute Genome Sequencing Platform"/>
            <consortium name="The Broad Institute Genome Sequencing Center for Infectious Disease"/>
            <person name="Neafsey D."/>
            <person name="Cheeseman I."/>
            <person name="Volkman S."/>
            <person name="Adams J."/>
            <person name="Walker B."/>
            <person name="Young S.K."/>
            <person name="Zeng Q."/>
            <person name="Gargeya S."/>
            <person name="Fitzgerald M."/>
            <person name="Haas B."/>
            <person name="Abouelleil A."/>
            <person name="Alvarado L."/>
            <person name="Arachchi H.M."/>
            <person name="Berlin A.M."/>
            <person name="Chapman S.B."/>
            <person name="Dewar J."/>
            <person name="Goldberg J."/>
            <person name="Griggs A."/>
            <person name="Gujja S."/>
            <person name="Hansen M."/>
            <person name="Howarth C."/>
            <person name="Imamovic A."/>
            <person name="Larimer J."/>
            <person name="McCowan C."/>
            <person name="Murphy C."/>
            <person name="Neiman D."/>
            <person name="Pearson M."/>
            <person name="Priest M."/>
            <person name="Roberts A."/>
            <person name="Saif S."/>
            <person name="Shea T."/>
            <person name="Sisk P."/>
            <person name="Sykes S."/>
            <person name="Wortman J."/>
            <person name="Nusbaum C."/>
            <person name="Birren B."/>
        </authorList>
    </citation>
    <scope>NUCLEOTIDE SEQUENCE [LARGE SCALE GENOMIC DNA]</scope>
    <source>
        <strain evidence="1 2">San Antonio 1</strain>
    </source>
</reference>
<protein>
    <submittedName>
        <fullName evidence="1">Uncharacterized protein</fullName>
    </submittedName>
</protein>